<gene>
    <name evidence="1" type="ORF">MSG28_004839</name>
</gene>
<organism evidence="1 2">
    <name type="scientific">Choristoneura fumiferana</name>
    <name type="common">Spruce budworm moth</name>
    <name type="synonym">Archips fumiferana</name>
    <dbReference type="NCBI Taxonomy" id="7141"/>
    <lineage>
        <taxon>Eukaryota</taxon>
        <taxon>Metazoa</taxon>
        <taxon>Ecdysozoa</taxon>
        <taxon>Arthropoda</taxon>
        <taxon>Hexapoda</taxon>
        <taxon>Insecta</taxon>
        <taxon>Pterygota</taxon>
        <taxon>Neoptera</taxon>
        <taxon>Endopterygota</taxon>
        <taxon>Lepidoptera</taxon>
        <taxon>Glossata</taxon>
        <taxon>Ditrysia</taxon>
        <taxon>Tortricoidea</taxon>
        <taxon>Tortricidae</taxon>
        <taxon>Tortricinae</taxon>
        <taxon>Choristoneura</taxon>
    </lineage>
</organism>
<keyword evidence="2" id="KW-1185">Reference proteome</keyword>
<dbReference type="EMBL" id="CM046107">
    <property type="protein sequence ID" value="KAI8432447.1"/>
    <property type="molecule type" value="Genomic_DNA"/>
</dbReference>
<comment type="caution">
    <text evidence="1">The sequence shown here is derived from an EMBL/GenBank/DDBJ whole genome shotgun (WGS) entry which is preliminary data.</text>
</comment>
<protein>
    <submittedName>
        <fullName evidence="1">Uncharacterized protein</fullName>
    </submittedName>
</protein>
<name>A0ACC0K7P0_CHOFU</name>
<accession>A0ACC0K7P0</accession>
<proteinExistence type="predicted"/>
<evidence type="ECO:0000313" key="2">
    <source>
        <dbReference type="Proteomes" id="UP001064048"/>
    </source>
</evidence>
<evidence type="ECO:0000313" key="1">
    <source>
        <dbReference type="EMBL" id="KAI8432447.1"/>
    </source>
</evidence>
<reference evidence="1 2" key="1">
    <citation type="journal article" date="2022" name="Genome Biol. Evol.">
        <title>The Spruce Budworm Genome: Reconstructing the Evolutionary History of Antifreeze Proteins.</title>
        <authorList>
            <person name="Beliveau C."/>
            <person name="Gagne P."/>
            <person name="Picq S."/>
            <person name="Vernygora O."/>
            <person name="Keeling C.I."/>
            <person name="Pinkney K."/>
            <person name="Doucet D."/>
            <person name="Wen F."/>
            <person name="Johnston J.S."/>
            <person name="Maaroufi H."/>
            <person name="Boyle B."/>
            <person name="Laroche J."/>
            <person name="Dewar K."/>
            <person name="Juretic N."/>
            <person name="Blackburn G."/>
            <person name="Nisole A."/>
            <person name="Brunet B."/>
            <person name="Brandao M."/>
            <person name="Lumley L."/>
            <person name="Duan J."/>
            <person name="Quan G."/>
            <person name="Lucarotti C.J."/>
            <person name="Roe A.D."/>
            <person name="Sperling F.A.H."/>
            <person name="Levesque R.C."/>
            <person name="Cusson M."/>
        </authorList>
    </citation>
    <scope>NUCLEOTIDE SEQUENCE [LARGE SCALE GENOMIC DNA]</scope>
    <source>
        <strain evidence="1">Glfc:IPQL:Cfum</strain>
    </source>
</reference>
<dbReference type="Proteomes" id="UP001064048">
    <property type="component" value="Chromosome 7"/>
</dbReference>
<sequence length="678" mass="73304">MYAEHRYATYKGAAPPGGRSPAPAMRPHVCLLLALAALHARAATIPAPAQSNIEKKIAVAVKDVLEKDAELQNVSLDPELIDETNVVKDIDNKLLKQVGGDAIPVKVVVDEVKPSLKASEDKKDCDKLDVDDDANIKRVEIDLKHPGEPQRQEHETQNPEHFENEHVALATFKKMINDAQNVFNKGFSDITHGIKDLLDDHEPAVSVQQNIDHLHETFMEHMDKLNATIQSYWNPEAVEDKEKQVSVKNVESGLKVLEENFEYGVKSLTTGVEVLSVLKSEIREDAASTTEKPSSNPVFQNLFQYFQQFQNTMQHGFGNMTTNVQNFFTSQGNNSSAAALGAQSDEGAKPSTSRPVWQGIQNAFQGLFNSGQQQQGAPNDESAPSGPFTQILQNNPFMQTVIGFIQPKPPQAQTQSTQPAPSKPAQSTDSEGSNVVPATEDKPADEQQQKDKPEAQPAKPQVGPIQQIIQKNPIVQGITGAVNRIQTSINNREKPREEPVAPAEKPAAPAEEPAAPVEKPAAPAEESAGGSEKAGFFPYGGYHHGHRPSDVAAWSAFVSSLIGSISATINGTTQTVSNAVNSAINTLGTNIEPFVIGATRLGGCCNTPPLCSRYYSILGPVAVRVLQSAAESQHNNDVDISGVVKSAAVAEIEKVSEEKPLKIVEKEEKSPEAPVKQD</sequence>